<dbReference type="Proteomes" id="UP000198415">
    <property type="component" value="Unassembled WGS sequence"/>
</dbReference>
<gene>
    <name evidence="1" type="ORF">SAMN06264365_10577</name>
</gene>
<proteinExistence type="predicted"/>
<protein>
    <submittedName>
        <fullName evidence="1">Uncharacterized protein</fullName>
    </submittedName>
</protein>
<organism evidence="1 2">
    <name type="scientific">Actinoplanes regularis</name>
    <dbReference type="NCBI Taxonomy" id="52697"/>
    <lineage>
        <taxon>Bacteria</taxon>
        <taxon>Bacillati</taxon>
        <taxon>Actinomycetota</taxon>
        <taxon>Actinomycetes</taxon>
        <taxon>Micromonosporales</taxon>
        <taxon>Micromonosporaceae</taxon>
        <taxon>Actinoplanes</taxon>
    </lineage>
</organism>
<evidence type="ECO:0000313" key="1">
    <source>
        <dbReference type="EMBL" id="SNR73039.1"/>
    </source>
</evidence>
<accession>A0A238YRH8</accession>
<sequence>MRVFEYSGQLVSEVAGECDVKAICQAASSNPARYPLLAGVDEYDDTTFNPRQAVMLIAELGRLTAAADDPYLSDAVAALITLAELLLPARRRPPHRRLVFNGD</sequence>
<dbReference type="AlphaFoldDB" id="A0A238YRH8"/>
<evidence type="ECO:0000313" key="2">
    <source>
        <dbReference type="Proteomes" id="UP000198415"/>
    </source>
</evidence>
<reference evidence="1 2" key="1">
    <citation type="submission" date="2017-06" db="EMBL/GenBank/DDBJ databases">
        <authorList>
            <person name="Kim H.J."/>
            <person name="Triplett B.A."/>
        </authorList>
    </citation>
    <scope>NUCLEOTIDE SEQUENCE [LARGE SCALE GENOMIC DNA]</scope>
    <source>
        <strain evidence="1 2">DSM 43151</strain>
    </source>
</reference>
<name>A0A238YRH8_9ACTN</name>
<dbReference type="EMBL" id="FZNR01000005">
    <property type="protein sequence ID" value="SNR73039.1"/>
    <property type="molecule type" value="Genomic_DNA"/>
</dbReference>
<keyword evidence="2" id="KW-1185">Reference proteome</keyword>